<dbReference type="InterPro" id="IPR036322">
    <property type="entry name" value="WD40_repeat_dom_sf"/>
</dbReference>
<dbReference type="Gene3D" id="2.130.10.10">
    <property type="entry name" value="YVTN repeat-like/Quinoprotein amine dehydrogenase"/>
    <property type="match status" value="1"/>
</dbReference>
<protein>
    <submittedName>
        <fullName evidence="4">Uncharacterized protein</fullName>
    </submittedName>
</protein>
<gene>
    <name evidence="4" type="ORF">ARMOST_03438</name>
</gene>
<dbReference type="OrthoDB" id="340259at2759"/>
<dbReference type="InterPro" id="IPR001680">
    <property type="entry name" value="WD40_rpt"/>
</dbReference>
<proteinExistence type="predicted"/>
<name>A0A284QUJ2_ARMOS</name>
<dbReference type="InterPro" id="IPR019775">
    <property type="entry name" value="WD40_repeat_CS"/>
</dbReference>
<evidence type="ECO:0000313" key="4">
    <source>
        <dbReference type="EMBL" id="SJL00126.1"/>
    </source>
</evidence>
<dbReference type="SUPFAM" id="SSF50978">
    <property type="entry name" value="WD40 repeat-like"/>
    <property type="match status" value="1"/>
</dbReference>
<dbReference type="EMBL" id="FUEG01000002">
    <property type="protein sequence ID" value="SJL00126.1"/>
    <property type="molecule type" value="Genomic_DNA"/>
</dbReference>
<organism evidence="4 5">
    <name type="scientific">Armillaria ostoyae</name>
    <name type="common">Armillaria root rot fungus</name>
    <dbReference type="NCBI Taxonomy" id="47428"/>
    <lineage>
        <taxon>Eukaryota</taxon>
        <taxon>Fungi</taxon>
        <taxon>Dikarya</taxon>
        <taxon>Basidiomycota</taxon>
        <taxon>Agaricomycotina</taxon>
        <taxon>Agaricomycetes</taxon>
        <taxon>Agaricomycetidae</taxon>
        <taxon>Agaricales</taxon>
        <taxon>Marasmiineae</taxon>
        <taxon>Physalacriaceae</taxon>
        <taxon>Armillaria</taxon>
    </lineage>
</organism>
<dbReference type="Proteomes" id="UP000219338">
    <property type="component" value="Unassembled WGS sequence"/>
</dbReference>
<dbReference type="PROSITE" id="PS00678">
    <property type="entry name" value="WD_REPEATS_1"/>
    <property type="match status" value="1"/>
</dbReference>
<evidence type="ECO:0000256" key="2">
    <source>
        <dbReference type="ARBA" id="ARBA00022737"/>
    </source>
</evidence>
<dbReference type="GO" id="GO:0031080">
    <property type="term" value="C:nuclear pore outer ring"/>
    <property type="evidence" value="ECO:0007669"/>
    <property type="project" value="InterPro"/>
</dbReference>
<evidence type="ECO:0000256" key="3">
    <source>
        <dbReference type="PROSITE-ProRule" id="PRU00221"/>
    </source>
</evidence>
<dbReference type="OMA" id="HGKVNDM"/>
<keyword evidence="2" id="KW-0677">Repeat</keyword>
<keyword evidence="1 3" id="KW-0853">WD repeat</keyword>
<dbReference type="InterPro" id="IPR015943">
    <property type="entry name" value="WD40/YVTN_repeat-like_dom_sf"/>
</dbReference>
<accession>A0A284QUJ2</accession>
<feature type="repeat" description="WD" evidence="3">
    <location>
        <begin position="105"/>
        <end position="143"/>
    </location>
</feature>
<dbReference type="PROSITE" id="PS50082">
    <property type="entry name" value="WD_REPEATS_2"/>
    <property type="match status" value="1"/>
</dbReference>
<dbReference type="STRING" id="47428.A0A284QUJ2"/>
<evidence type="ECO:0000256" key="1">
    <source>
        <dbReference type="ARBA" id="ARBA00022574"/>
    </source>
</evidence>
<dbReference type="PANTHER" id="PTHR22806">
    <property type="entry name" value="NUCLEOPORIN NUP37 P37 -RELATED"/>
    <property type="match status" value="1"/>
</dbReference>
<sequence>MDYNHQTVIYVLSACKNDDAGDLVAIGGEHSVQVLLVKETGCESLATFHIGSRITAIAWSPKTVSPSSSDSWVIELAAAGVDYGLHLLTKLHNTEETIFHFGGGLSGHHGKVNDMCFGGGRGSDASRYIATVSDDKMLMVWDLLPSVDTASMLAASPTVQGGTASPPPRTQPTAYVIAFPHPLTSINSHPTTSKEFLVSDCRGSLFLTDWRSDPDDPDQDSWHNSSLVELVEPHALSEASLGRSLQWSGSVAWQRDSANIVGAVYGSKFSIWDLSKLQGGKPLAAGNSFPEGGDKFRWCHTYPDYFAISTQSPSKGALIHVHNLSYVHAQPEIFTVASRPHLVRDFDFLGLRGIPRLAVAIARTVVIFPIGVEP</sequence>
<dbReference type="InterPro" id="IPR037626">
    <property type="entry name" value="NUP37"/>
</dbReference>
<keyword evidence="5" id="KW-1185">Reference proteome</keyword>
<dbReference type="AlphaFoldDB" id="A0A284QUJ2"/>
<dbReference type="PANTHER" id="PTHR22806:SF0">
    <property type="entry name" value="NUCLEOPORIN NUP37"/>
    <property type="match status" value="1"/>
</dbReference>
<evidence type="ECO:0000313" key="5">
    <source>
        <dbReference type="Proteomes" id="UP000219338"/>
    </source>
</evidence>
<reference evidence="5" key="1">
    <citation type="journal article" date="2017" name="Nat. Ecol. Evol.">
        <title>Genome expansion and lineage-specific genetic innovations in the forest pathogenic fungi Armillaria.</title>
        <authorList>
            <person name="Sipos G."/>
            <person name="Prasanna A.N."/>
            <person name="Walter M.C."/>
            <person name="O'Connor E."/>
            <person name="Balint B."/>
            <person name="Krizsan K."/>
            <person name="Kiss B."/>
            <person name="Hess J."/>
            <person name="Varga T."/>
            <person name="Slot J."/>
            <person name="Riley R."/>
            <person name="Boka B."/>
            <person name="Rigling D."/>
            <person name="Barry K."/>
            <person name="Lee J."/>
            <person name="Mihaltcheva S."/>
            <person name="LaButti K."/>
            <person name="Lipzen A."/>
            <person name="Waldron R."/>
            <person name="Moloney N.M."/>
            <person name="Sperisen C."/>
            <person name="Kredics L."/>
            <person name="Vagvoelgyi C."/>
            <person name="Patrignani A."/>
            <person name="Fitzpatrick D."/>
            <person name="Nagy I."/>
            <person name="Doyle S."/>
            <person name="Anderson J.B."/>
            <person name="Grigoriev I.V."/>
            <person name="Gueldener U."/>
            <person name="Muensterkoetter M."/>
            <person name="Nagy L.G."/>
        </authorList>
    </citation>
    <scope>NUCLEOTIDE SEQUENCE [LARGE SCALE GENOMIC DNA]</scope>
    <source>
        <strain evidence="5">C18/9</strain>
    </source>
</reference>